<feature type="compositionally biased region" description="Polar residues" evidence="1">
    <location>
        <begin position="1"/>
        <end position="14"/>
    </location>
</feature>
<organism evidence="2 3">
    <name type="scientific">Petrolisthes cinctipes</name>
    <name type="common">Flat porcelain crab</name>
    <dbReference type="NCBI Taxonomy" id="88211"/>
    <lineage>
        <taxon>Eukaryota</taxon>
        <taxon>Metazoa</taxon>
        <taxon>Ecdysozoa</taxon>
        <taxon>Arthropoda</taxon>
        <taxon>Crustacea</taxon>
        <taxon>Multicrustacea</taxon>
        <taxon>Malacostraca</taxon>
        <taxon>Eumalacostraca</taxon>
        <taxon>Eucarida</taxon>
        <taxon>Decapoda</taxon>
        <taxon>Pleocyemata</taxon>
        <taxon>Anomura</taxon>
        <taxon>Galatheoidea</taxon>
        <taxon>Porcellanidae</taxon>
        <taxon>Petrolisthes</taxon>
    </lineage>
</organism>
<gene>
    <name evidence="2" type="ORF">Pcinc_034662</name>
</gene>
<feature type="region of interest" description="Disordered" evidence="1">
    <location>
        <begin position="1"/>
        <end position="90"/>
    </location>
</feature>
<evidence type="ECO:0000256" key="1">
    <source>
        <dbReference type="SAM" id="MobiDB-lite"/>
    </source>
</evidence>
<feature type="compositionally biased region" description="Basic and acidic residues" evidence="1">
    <location>
        <begin position="37"/>
        <end position="53"/>
    </location>
</feature>
<proteinExistence type="predicted"/>
<name>A0AAE1EPR2_PETCI</name>
<feature type="compositionally biased region" description="Polar residues" evidence="1">
    <location>
        <begin position="72"/>
        <end position="90"/>
    </location>
</feature>
<dbReference type="Proteomes" id="UP001286313">
    <property type="component" value="Unassembled WGS sequence"/>
</dbReference>
<sequence length="189" mass="21443">MRDGTNQSSSSPATPVTKPKRKKRLTMSPGMSITTRELQRETESQDEDMKVDEPQPQPLQPGEETPEIAARPSTSTSAPNHKAQASPQTVISTQTIQDKVVPSAWVVVRVPFDIKDRYRHYIATIVKVKPEINVMFLKHAQSTPHTFVYPMIDDSSDIDKEDILKVLPKPILDRKQRMIFDVDVNLWPK</sequence>
<keyword evidence="3" id="KW-1185">Reference proteome</keyword>
<reference evidence="2" key="1">
    <citation type="submission" date="2023-10" db="EMBL/GenBank/DDBJ databases">
        <title>Genome assemblies of two species of porcelain crab, Petrolisthes cinctipes and Petrolisthes manimaculis (Anomura: Porcellanidae).</title>
        <authorList>
            <person name="Angst P."/>
        </authorList>
    </citation>
    <scope>NUCLEOTIDE SEQUENCE</scope>
    <source>
        <strain evidence="2">PB745_01</strain>
        <tissue evidence="2">Gill</tissue>
    </source>
</reference>
<comment type="caution">
    <text evidence="2">The sequence shown here is derived from an EMBL/GenBank/DDBJ whole genome shotgun (WGS) entry which is preliminary data.</text>
</comment>
<evidence type="ECO:0000313" key="3">
    <source>
        <dbReference type="Proteomes" id="UP001286313"/>
    </source>
</evidence>
<accession>A0AAE1EPR2</accession>
<dbReference type="EMBL" id="JAWQEG010005086">
    <property type="protein sequence ID" value="KAK3859200.1"/>
    <property type="molecule type" value="Genomic_DNA"/>
</dbReference>
<dbReference type="AlphaFoldDB" id="A0AAE1EPR2"/>
<evidence type="ECO:0000313" key="2">
    <source>
        <dbReference type="EMBL" id="KAK3859200.1"/>
    </source>
</evidence>
<protein>
    <submittedName>
        <fullName evidence="2">Uncharacterized protein</fullName>
    </submittedName>
</protein>